<dbReference type="InterPro" id="IPR051554">
    <property type="entry name" value="Acetyltransferase_Eis"/>
</dbReference>
<comment type="caution">
    <text evidence="2">The sequence shown here is derived from an EMBL/GenBank/DDBJ whole genome shotgun (WGS) entry which is preliminary data.</text>
</comment>
<dbReference type="eggNOG" id="COG4552">
    <property type="taxonomic scope" value="Bacteria"/>
</dbReference>
<dbReference type="SUPFAM" id="SSF55718">
    <property type="entry name" value="SCP-like"/>
    <property type="match status" value="1"/>
</dbReference>
<dbReference type="GO" id="GO:0030649">
    <property type="term" value="P:aminoglycoside antibiotic catabolic process"/>
    <property type="evidence" value="ECO:0007669"/>
    <property type="project" value="TreeGrafter"/>
</dbReference>
<dbReference type="Pfam" id="PF13527">
    <property type="entry name" value="Acetyltransf_9"/>
    <property type="match status" value="1"/>
</dbReference>
<dbReference type="Gene3D" id="3.40.630.30">
    <property type="match status" value="1"/>
</dbReference>
<dbReference type="Gene3D" id="3.30.1050.10">
    <property type="entry name" value="SCP2 sterol-binding domain"/>
    <property type="match status" value="1"/>
</dbReference>
<dbReference type="AlphaFoldDB" id="A7AZE3"/>
<dbReference type="EMBL" id="AAYG02000005">
    <property type="protein sequence ID" value="EDN79148.1"/>
    <property type="molecule type" value="Genomic_DNA"/>
</dbReference>
<dbReference type="InterPro" id="IPR016181">
    <property type="entry name" value="Acyl_CoA_acyltransferase"/>
</dbReference>
<dbReference type="InterPro" id="IPR025559">
    <property type="entry name" value="Eis_dom"/>
</dbReference>
<dbReference type="InterPro" id="IPR000182">
    <property type="entry name" value="GNAT_dom"/>
</dbReference>
<dbReference type="GO" id="GO:0034069">
    <property type="term" value="F:aminoglycoside N-acetyltransferase activity"/>
    <property type="evidence" value="ECO:0007669"/>
    <property type="project" value="TreeGrafter"/>
</dbReference>
<dbReference type="Pfam" id="PF13530">
    <property type="entry name" value="SCP2_2"/>
    <property type="match status" value="1"/>
</dbReference>
<dbReference type="SUPFAM" id="SSF55729">
    <property type="entry name" value="Acyl-CoA N-acyltransferases (Nat)"/>
    <property type="match status" value="1"/>
</dbReference>
<reference evidence="2 3" key="2">
    <citation type="submission" date="2007-06" db="EMBL/GenBank/DDBJ databases">
        <title>Draft genome sequence of Ruminococcus gnavus (ATCC 29149).</title>
        <authorList>
            <person name="Sudarsanam P."/>
            <person name="Ley R."/>
            <person name="Guruge J."/>
            <person name="Turnbaugh P.J."/>
            <person name="Mahowald M."/>
            <person name="Liep D."/>
            <person name="Gordon J."/>
        </authorList>
    </citation>
    <scope>NUCLEOTIDE SEQUENCE [LARGE SCALE GENOMIC DNA]</scope>
    <source>
        <strain evidence="2 3">ATCC 29149</strain>
    </source>
</reference>
<protein>
    <submittedName>
        <fullName evidence="2">Acetyltransferase, GNAT family</fullName>
    </submittedName>
</protein>
<dbReference type="PaxDb" id="411470-RUMGNA_00660"/>
<organism evidence="2 3">
    <name type="scientific">Mediterraneibacter gnavus (strain ATCC 29149 / DSM 114966 / JCM 6515 / VPI C7-9)</name>
    <name type="common">Ruminococcus gnavus</name>
    <dbReference type="NCBI Taxonomy" id="411470"/>
    <lineage>
        <taxon>Bacteria</taxon>
        <taxon>Bacillati</taxon>
        <taxon>Bacillota</taxon>
        <taxon>Clostridia</taxon>
        <taxon>Lachnospirales</taxon>
        <taxon>Lachnospiraceae</taxon>
        <taxon>Mediterraneibacter</taxon>
    </lineage>
</organism>
<dbReference type="Proteomes" id="UP000004410">
    <property type="component" value="Unassembled WGS sequence"/>
</dbReference>
<reference evidence="2 3" key="1">
    <citation type="submission" date="2007-04" db="EMBL/GenBank/DDBJ databases">
        <authorList>
            <person name="Fulton L."/>
            <person name="Clifton S."/>
            <person name="Fulton B."/>
            <person name="Xu J."/>
            <person name="Minx P."/>
            <person name="Pepin K.H."/>
            <person name="Johnson M."/>
            <person name="Thiruvilangam P."/>
            <person name="Bhonagiri V."/>
            <person name="Nash W.E."/>
            <person name="Mardis E.R."/>
            <person name="Wilson R.K."/>
        </authorList>
    </citation>
    <scope>NUCLEOTIDE SEQUENCE [LARGE SCALE GENOMIC DNA]</scope>
    <source>
        <strain evidence="2 3">ATCC 29149</strain>
    </source>
</reference>
<dbReference type="InterPro" id="IPR036527">
    <property type="entry name" value="SCP2_sterol-bd_dom_sf"/>
</dbReference>
<dbReference type="PROSITE" id="PS51186">
    <property type="entry name" value="GNAT"/>
    <property type="match status" value="1"/>
</dbReference>
<dbReference type="PANTHER" id="PTHR37817">
    <property type="entry name" value="N-ACETYLTRANSFERASE EIS"/>
    <property type="match status" value="1"/>
</dbReference>
<accession>A7AZE3</accession>
<sequence length="385" mass="44539">MQKSIDGRTRMELRRLEEQEHQKTRKLWEEVFSDDTRAFLDYYYFIKTKENEIWVIEEDGEIQSMLQLNPYQLQVAEHPFLCRYIIAVATRAQYRSRGYMSSLLRKAMQEMYGKKEPFTFLMPAAEAIYTPYDFRFVYSQRQAVFEKKAETELIEEEDATMFQAEELAAFAKERLFGTARVYAVRDAHYYQTRVLEQQSENGGIRMLKKDGKLVGIYCYAKEETCEVLEPLILPGYETVFWDSISGLSEKPVKVLACPEVLEPCARSVERKPMIMVRILHLETLLSVFTVKEGESLSCSFAVIDPILTGNSRIWKLCSQEDGRIQVTETEDSQGVLTIGALTELVFGYRSAADLRKDPDVCLGRELECELEKISPLSPVFLNEIV</sequence>
<dbReference type="CDD" id="cd04301">
    <property type="entry name" value="NAT_SF"/>
    <property type="match status" value="1"/>
</dbReference>
<evidence type="ECO:0000313" key="3">
    <source>
        <dbReference type="Proteomes" id="UP000004410"/>
    </source>
</evidence>
<feature type="domain" description="N-acetyltransferase" evidence="1">
    <location>
        <begin position="11"/>
        <end position="211"/>
    </location>
</feature>
<dbReference type="PANTHER" id="PTHR37817:SF1">
    <property type="entry name" value="N-ACETYLTRANSFERASE EIS"/>
    <property type="match status" value="1"/>
</dbReference>
<name>A7AZE3_MEDG7</name>
<evidence type="ECO:0000313" key="2">
    <source>
        <dbReference type="EMBL" id="EDN79148.1"/>
    </source>
</evidence>
<proteinExistence type="predicted"/>
<keyword evidence="2" id="KW-0808">Transferase</keyword>
<evidence type="ECO:0000259" key="1">
    <source>
        <dbReference type="PROSITE" id="PS51186"/>
    </source>
</evidence>
<gene>
    <name evidence="2" type="ORF">RUMGNA_00660</name>
</gene>